<dbReference type="AlphaFoldDB" id="A0A1X1SSZ9"/>
<proteinExistence type="predicted"/>
<feature type="domain" description="DUF732" evidence="1">
    <location>
        <begin position="128"/>
        <end position="172"/>
    </location>
</feature>
<keyword evidence="3" id="KW-1185">Reference proteome</keyword>
<reference evidence="2 3" key="1">
    <citation type="journal article" date="2019" name="Emerg. Microbes Infect.">
        <title>Comprehensive subspecies identification of 175 nontuberculous mycobacteria species based on 7547 genomic profiles.</title>
        <authorList>
            <person name="Matsumoto Y."/>
            <person name="Kinjo T."/>
            <person name="Motooka D."/>
            <person name="Nabeya D."/>
            <person name="Jung N."/>
            <person name="Uechi K."/>
            <person name="Horii T."/>
            <person name="Iida T."/>
            <person name="Fujita J."/>
            <person name="Nakamura S."/>
        </authorList>
    </citation>
    <scope>NUCLEOTIDE SEQUENCE [LARGE SCALE GENOMIC DNA]</scope>
    <source>
        <strain evidence="2 3">JCM 14738</strain>
    </source>
</reference>
<dbReference type="Proteomes" id="UP000467385">
    <property type="component" value="Chromosome"/>
</dbReference>
<organism evidence="2 3">
    <name type="scientific">Mycobacterium conspicuum</name>
    <dbReference type="NCBI Taxonomy" id="44010"/>
    <lineage>
        <taxon>Bacteria</taxon>
        <taxon>Bacillati</taxon>
        <taxon>Actinomycetota</taxon>
        <taxon>Actinomycetes</taxon>
        <taxon>Mycobacteriales</taxon>
        <taxon>Mycobacteriaceae</taxon>
        <taxon>Mycobacterium</taxon>
    </lineage>
</organism>
<accession>A0A1X1SSZ9</accession>
<dbReference type="OrthoDB" id="4764711at2"/>
<dbReference type="Pfam" id="PF05305">
    <property type="entry name" value="DUF732"/>
    <property type="match status" value="1"/>
</dbReference>
<protein>
    <recommendedName>
        <fullName evidence="1">DUF732 domain-containing protein</fullName>
    </recommendedName>
</protein>
<sequence length="200" mass="21080">MTETPGAGDDEGATMAASAWAWSQADETEAVHRPPWGLAWAQSASVLLVAAVIAMVILAMGSSIWALTHRQPAISTVSVPAPPHTVTVQAAPSTTTVTVAAPPEPTATHAAAPRPSVQPTVPVLTAEDQAFFARQRADGWVITDSQQMLRTAHQVCSMFRHGESAEQVNQWLAALPGPGQNNMQMALSFSSNVLLSYAEC</sequence>
<evidence type="ECO:0000259" key="1">
    <source>
        <dbReference type="Pfam" id="PF05305"/>
    </source>
</evidence>
<gene>
    <name evidence="2" type="ORF">MCNS_17700</name>
</gene>
<name>A0A1X1SSZ9_9MYCO</name>
<dbReference type="InterPro" id="IPR007969">
    <property type="entry name" value="DUF732"/>
</dbReference>
<dbReference type="RefSeq" id="WP_085235819.1">
    <property type="nucleotide sequence ID" value="NZ_AP022613.1"/>
</dbReference>
<dbReference type="STRING" id="44010.AWC00_26010"/>
<evidence type="ECO:0000313" key="3">
    <source>
        <dbReference type="Proteomes" id="UP000467385"/>
    </source>
</evidence>
<dbReference type="EMBL" id="AP022613">
    <property type="protein sequence ID" value="BBZ38707.1"/>
    <property type="molecule type" value="Genomic_DNA"/>
</dbReference>
<evidence type="ECO:0000313" key="2">
    <source>
        <dbReference type="EMBL" id="BBZ38707.1"/>
    </source>
</evidence>